<feature type="binding site" evidence="11">
    <location>
        <position position="235"/>
    </location>
    <ligand>
        <name>Zn(2+)</name>
        <dbReference type="ChEBI" id="CHEBI:29105"/>
        <note>catalytic</note>
    </ligand>
</feature>
<dbReference type="EMBL" id="RCZC01000005">
    <property type="protein sequence ID" value="TPG51724.1"/>
    <property type="molecule type" value="Genomic_DNA"/>
</dbReference>
<evidence type="ECO:0000256" key="6">
    <source>
        <dbReference type="ARBA" id="ARBA00022801"/>
    </source>
</evidence>
<name>A0A502FQM7_9SPHN</name>
<dbReference type="HAMAP" id="MF_00179">
    <property type="entry name" value="RibA"/>
    <property type="match status" value="1"/>
</dbReference>
<dbReference type="GO" id="GO:0005829">
    <property type="term" value="C:cytosol"/>
    <property type="evidence" value="ECO:0007669"/>
    <property type="project" value="TreeGrafter"/>
</dbReference>
<dbReference type="Gene3D" id="3.40.50.10990">
    <property type="entry name" value="GTP cyclohydrolase II"/>
    <property type="match status" value="1"/>
</dbReference>
<comment type="similarity">
    <text evidence="2">In the N-terminal section; belongs to the DHBP synthase family.</text>
</comment>
<reference evidence="13 14" key="1">
    <citation type="journal article" date="2019" name="Environ. Microbiol.">
        <title>Species interactions and distinct microbial communities in high Arctic permafrost affected cryosols are associated with the CH4 and CO2 gas fluxes.</title>
        <authorList>
            <person name="Altshuler I."/>
            <person name="Hamel J."/>
            <person name="Turney S."/>
            <person name="Magnuson E."/>
            <person name="Levesque R."/>
            <person name="Greer C."/>
            <person name="Whyte L.G."/>
        </authorList>
    </citation>
    <scope>NUCLEOTIDE SEQUENCE [LARGE SCALE GENOMIC DNA]</scope>
    <source>
        <strain evidence="13 14">E6.1</strain>
    </source>
</reference>
<dbReference type="FunFam" id="3.40.50.10990:FF:000001">
    <property type="entry name" value="Riboflavin biosynthesis protein RibBA"/>
    <property type="match status" value="1"/>
</dbReference>
<dbReference type="RefSeq" id="WP_140851487.1">
    <property type="nucleotide sequence ID" value="NZ_RCZC01000005.1"/>
</dbReference>
<evidence type="ECO:0000256" key="11">
    <source>
        <dbReference type="HAMAP-Rule" id="MF_00179"/>
    </source>
</evidence>
<evidence type="ECO:0000256" key="2">
    <source>
        <dbReference type="ARBA" id="ARBA00005520"/>
    </source>
</evidence>
<organism evidence="13 14">
    <name type="scientific">Sphingomonas glacialis</name>
    <dbReference type="NCBI Taxonomy" id="658225"/>
    <lineage>
        <taxon>Bacteria</taxon>
        <taxon>Pseudomonadati</taxon>
        <taxon>Pseudomonadota</taxon>
        <taxon>Alphaproteobacteria</taxon>
        <taxon>Sphingomonadales</taxon>
        <taxon>Sphingomonadaceae</taxon>
        <taxon>Sphingomonas</taxon>
    </lineage>
</organism>
<dbReference type="InterPro" id="IPR032677">
    <property type="entry name" value="GTP_cyclohydro_II"/>
</dbReference>
<dbReference type="PANTHER" id="PTHR21327:SF18">
    <property type="entry name" value="3,4-DIHYDROXY-2-BUTANONE 4-PHOSPHATE SYNTHASE"/>
    <property type="match status" value="1"/>
</dbReference>
<protein>
    <recommendedName>
        <fullName evidence="11">GTP cyclohydrolase-2</fullName>
        <ecNumber evidence="11">3.5.4.25</ecNumber>
    </recommendedName>
    <alternativeName>
        <fullName evidence="11">GTP cyclohydrolase II</fullName>
    </alternativeName>
</protein>
<evidence type="ECO:0000256" key="7">
    <source>
        <dbReference type="ARBA" id="ARBA00022833"/>
    </source>
</evidence>
<keyword evidence="7 11" id="KW-0862">Zinc</keyword>
<dbReference type="EC" id="3.5.4.25" evidence="11"/>
<keyword evidence="4 11" id="KW-0479">Metal-binding</keyword>
<evidence type="ECO:0000256" key="9">
    <source>
        <dbReference type="ARBA" id="ARBA00043932"/>
    </source>
</evidence>
<dbReference type="GO" id="GO:0008270">
    <property type="term" value="F:zinc ion binding"/>
    <property type="evidence" value="ECO:0007669"/>
    <property type="project" value="UniProtKB-UniRule"/>
</dbReference>
<evidence type="ECO:0000313" key="14">
    <source>
        <dbReference type="Proteomes" id="UP000319931"/>
    </source>
</evidence>
<feature type="binding site" evidence="11">
    <location>
        <position position="317"/>
    </location>
    <ligand>
        <name>GTP</name>
        <dbReference type="ChEBI" id="CHEBI:37565"/>
    </ligand>
</feature>
<dbReference type="GO" id="GO:0003935">
    <property type="term" value="F:GTP cyclohydrolase II activity"/>
    <property type="evidence" value="ECO:0007669"/>
    <property type="project" value="UniProtKB-UniRule"/>
</dbReference>
<evidence type="ECO:0000313" key="13">
    <source>
        <dbReference type="EMBL" id="TPG51724.1"/>
    </source>
</evidence>
<comment type="cofactor">
    <cofactor evidence="11">
        <name>Zn(2+)</name>
        <dbReference type="ChEBI" id="CHEBI:29105"/>
    </cofactor>
    <text evidence="11">Binds 1 zinc ion per subunit.</text>
</comment>
<keyword evidence="14" id="KW-1185">Reference proteome</keyword>
<dbReference type="CDD" id="cd00641">
    <property type="entry name" value="GTP_cyclohydro2"/>
    <property type="match status" value="1"/>
</dbReference>
<feature type="binding site" evidence="11">
    <location>
        <position position="322"/>
    </location>
    <ligand>
        <name>GTP</name>
        <dbReference type="ChEBI" id="CHEBI:37565"/>
    </ligand>
</feature>
<feature type="binding site" evidence="11">
    <location>
        <position position="238"/>
    </location>
    <ligand>
        <name>GTP</name>
        <dbReference type="ChEBI" id="CHEBI:37565"/>
    </ligand>
</feature>
<keyword evidence="3 11" id="KW-0686">Riboflavin biosynthesis</keyword>
<dbReference type="SUPFAM" id="SSF142695">
    <property type="entry name" value="RibA-like"/>
    <property type="match status" value="1"/>
</dbReference>
<dbReference type="UniPathway" id="UPA00275">
    <property type="reaction ID" value="UER00400"/>
</dbReference>
<dbReference type="Proteomes" id="UP000319931">
    <property type="component" value="Unassembled WGS sequence"/>
</dbReference>
<feature type="active site" description="Nucleophile" evidence="11">
    <location>
        <position position="296"/>
    </location>
</feature>
<sequence>MTPPSAGPNAGDAHKTALAIDALRRGWPVAIEGADGTLALLPIETADPPRLAAFDPGASAPLLLSAGRSATLKLANQLEAAAPDAPVLVERAPWIDFAMATALADPQFDLDTPMKGPFRAIHLAETEAGAAALRLARIGGVLPAFFARAGESVALVLTPGDIDAHEDAARLTIATRAHLPVVGAEDAEIVAFRTPEMPGEHIALLIGEPDGRPPLVRLHSECLTGDMLGSLKCDCGPQLHAAIDAIAASGWGIVLYLRQEGRGIGLINKLRAYALQDQGFDTVDANTRLGFAVDSRNFAVAARMLELLGQSSVRLLTNNPQKVAQLEGAGINVVERVPHVLPANPHNERYLATKRDRTGHQF</sequence>
<evidence type="ECO:0000256" key="4">
    <source>
        <dbReference type="ARBA" id="ARBA00022723"/>
    </source>
</evidence>
<comment type="catalytic activity">
    <reaction evidence="10 11">
        <text>GTP + 4 H2O = 2,5-diamino-6-hydroxy-4-(5-phosphoribosylamino)-pyrimidine + formate + 2 phosphate + 3 H(+)</text>
        <dbReference type="Rhea" id="RHEA:23704"/>
        <dbReference type="ChEBI" id="CHEBI:15377"/>
        <dbReference type="ChEBI" id="CHEBI:15378"/>
        <dbReference type="ChEBI" id="CHEBI:15740"/>
        <dbReference type="ChEBI" id="CHEBI:37565"/>
        <dbReference type="ChEBI" id="CHEBI:43474"/>
        <dbReference type="ChEBI" id="CHEBI:58614"/>
        <dbReference type="EC" id="3.5.4.25"/>
    </reaction>
</comment>
<proteinExistence type="inferred from homology"/>
<comment type="similarity">
    <text evidence="11">Belongs to the GTP cyclohydrolase II family.</text>
</comment>
<feature type="binding site" evidence="11">
    <location>
        <begin position="260"/>
        <end position="262"/>
    </location>
    <ligand>
        <name>GTP</name>
        <dbReference type="ChEBI" id="CHEBI:37565"/>
    </ligand>
</feature>
<dbReference type="InterPro" id="IPR036144">
    <property type="entry name" value="RibA-like_sf"/>
</dbReference>
<feature type="domain" description="GTP cyclohydrolase II" evidence="12">
    <location>
        <begin position="176"/>
        <end position="338"/>
    </location>
</feature>
<dbReference type="GO" id="GO:0005525">
    <property type="term" value="F:GTP binding"/>
    <property type="evidence" value="ECO:0007669"/>
    <property type="project" value="UniProtKB-KW"/>
</dbReference>
<dbReference type="OrthoDB" id="9793111at2"/>
<evidence type="ECO:0000256" key="8">
    <source>
        <dbReference type="ARBA" id="ARBA00023134"/>
    </source>
</evidence>
<evidence type="ECO:0000256" key="3">
    <source>
        <dbReference type="ARBA" id="ARBA00022619"/>
    </source>
</evidence>
<keyword evidence="6 11" id="KW-0378">Hydrolase</keyword>
<feature type="active site" description="Proton acceptor" evidence="11">
    <location>
        <position position="294"/>
    </location>
</feature>
<feature type="binding site" evidence="11">
    <location>
        <position position="282"/>
    </location>
    <ligand>
        <name>GTP</name>
        <dbReference type="ChEBI" id="CHEBI:37565"/>
    </ligand>
</feature>
<keyword evidence="5 11" id="KW-0547">Nucleotide-binding</keyword>
<comment type="function">
    <text evidence="9 11">Catalyzes the conversion of GTP to 2,5-diamino-6-ribosylamino-4(3H)-pyrimidinone 5'-phosphate (DARP), formate and pyrophosphate.</text>
</comment>
<evidence type="ECO:0000256" key="10">
    <source>
        <dbReference type="ARBA" id="ARBA00049295"/>
    </source>
</evidence>
<evidence type="ECO:0000256" key="5">
    <source>
        <dbReference type="ARBA" id="ARBA00022741"/>
    </source>
</evidence>
<feature type="binding site" evidence="11">
    <location>
        <begin position="217"/>
        <end position="221"/>
    </location>
    <ligand>
        <name>GTP</name>
        <dbReference type="ChEBI" id="CHEBI:37565"/>
    </ligand>
</feature>
<dbReference type="NCBIfam" id="TIGR00505">
    <property type="entry name" value="ribA"/>
    <property type="match status" value="1"/>
</dbReference>
<dbReference type="Pfam" id="PF00925">
    <property type="entry name" value="GTP_cyclohydro2"/>
    <property type="match status" value="1"/>
</dbReference>
<keyword evidence="8 11" id="KW-0342">GTP-binding</keyword>
<comment type="pathway">
    <text evidence="1 11">Cofactor biosynthesis; riboflavin biosynthesis; 5-amino-6-(D-ribitylamino)uracil from GTP: step 1/4.</text>
</comment>
<feature type="binding site" evidence="11">
    <location>
        <position position="222"/>
    </location>
    <ligand>
        <name>Zn(2+)</name>
        <dbReference type="ChEBI" id="CHEBI:29105"/>
        <note>catalytic</note>
    </ligand>
</feature>
<dbReference type="AlphaFoldDB" id="A0A502FQM7"/>
<accession>A0A502FQM7</accession>
<dbReference type="GO" id="GO:0009231">
    <property type="term" value="P:riboflavin biosynthetic process"/>
    <property type="evidence" value="ECO:0007669"/>
    <property type="project" value="UniProtKB-UniRule"/>
</dbReference>
<feature type="binding site" evidence="11">
    <location>
        <position position="233"/>
    </location>
    <ligand>
        <name>Zn(2+)</name>
        <dbReference type="ChEBI" id="CHEBI:29105"/>
        <note>catalytic</note>
    </ligand>
</feature>
<dbReference type="InterPro" id="IPR000926">
    <property type="entry name" value="RibA"/>
</dbReference>
<evidence type="ECO:0000259" key="12">
    <source>
        <dbReference type="Pfam" id="PF00925"/>
    </source>
</evidence>
<dbReference type="NCBIfam" id="NF001591">
    <property type="entry name" value="PRK00393.1"/>
    <property type="match status" value="1"/>
</dbReference>
<gene>
    <name evidence="11 13" type="primary">ribA</name>
    <name evidence="13" type="ORF">EAH76_17095</name>
</gene>
<dbReference type="PANTHER" id="PTHR21327">
    <property type="entry name" value="GTP CYCLOHYDROLASE II-RELATED"/>
    <property type="match status" value="1"/>
</dbReference>
<evidence type="ECO:0000256" key="1">
    <source>
        <dbReference type="ARBA" id="ARBA00004853"/>
    </source>
</evidence>
<comment type="caution">
    <text evidence="13">The sequence shown here is derived from an EMBL/GenBank/DDBJ whole genome shotgun (WGS) entry which is preliminary data.</text>
</comment>